<reference evidence="1" key="1">
    <citation type="submission" date="2022-03" db="EMBL/GenBank/DDBJ databases">
        <authorList>
            <person name="Lindestad O."/>
        </authorList>
    </citation>
    <scope>NUCLEOTIDE SEQUENCE</scope>
</reference>
<evidence type="ECO:0000313" key="2">
    <source>
        <dbReference type="Proteomes" id="UP000838756"/>
    </source>
</evidence>
<proteinExistence type="predicted"/>
<comment type="caution">
    <text evidence="1">The sequence shown here is derived from an EMBL/GenBank/DDBJ whole genome shotgun (WGS) entry which is preliminary data.</text>
</comment>
<protein>
    <submittedName>
        <fullName evidence="1">Jg25983 protein</fullName>
    </submittedName>
</protein>
<dbReference type="AlphaFoldDB" id="A0A8S4RGB0"/>
<evidence type="ECO:0000313" key="1">
    <source>
        <dbReference type="EMBL" id="CAH2234771.1"/>
    </source>
</evidence>
<dbReference type="Proteomes" id="UP000838756">
    <property type="component" value="Unassembled WGS sequence"/>
</dbReference>
<accession>A0A8S4RGB0</accession>
<sequence length="89" mass="10508">MSKELEDPQVPWKYCKEYTLHGTTRCPGKMEGERGRSPTRWTNMIKAATQTSIVQCSRKAEDRNKWRRIAEAAAKKKYHRQRTLLRVND</sequence>
<keyword evidence="2" id="KW-1185">Reference proteome</keyword>
<dbReference type="EMBL" id="CAKXAJ010025083">
    <property type="protein sequence ID" value="CAH2234771.1"/>
    <property type="molecule type" value="Genomic_DNA"/>
</dbReference>
<dbReference type="OrthoDB" id="7490433at2759"/>
<organism evidence="1 2">
    <name type="scientific">Pararge aegeria aegeria</name>
    <dbReference type="NCBI Taxonomy" id="348720"/>
    <lineage>
        <taxon>Eukaryota</taxon>
        <taxon>Metazoa</taxon>
        <taxon>Ecdysozoa</taxon>
        <taxon>Arthropoda</taxon>
        <taxon>Hexapoda</taxon>
        <taxon>Insecta</taxon>
        <taxon>Pterygota</taxon>
        <taxon>Neoptera</taxon>
        <taxon>Endopterygota</taxon>
        <taxon>Lepidoptera</taxon>
        <taxon>Glossata</taxon>
        <taxon>Ditrysia</taxon>
        <taxon>Papilionoidea</taxon>
        <taxon>Nymphalidae</taxon>
        <taxon>Satyrinae</taxon>
        <taxon>Satyrini</taxon>
        <taxon>Parargina</taxon>
        <taxon>Pararge</taxon>
    </lineage>
</organism>
<name>A0A8S4RGB0_9NEOP</name>
<gene>
    <name evidence="1" type="primary">jg25983</name>
    <name evidence="1" type="ORF">PAEG_LOCUS12519</name>
</gene>